<gene>
    <name evidence="1" type="ORF">PACLA_8A007796</name>
</gene>
<proteinExistence type="predicted"/>
<dbReference type="AlphaFoldDB" id="A0A7D9H9P7"/>
<dbReference type="EMBL" id="CACRXK020000093">
    <property type="protein sequence ID" value="CAB3978165.1"/>
    <property type="molecule type" value="Genomic_DNA"/>
</dbReference>
<organism evidence="1 2">
    <name type="scientific">Paramuricea clavata</name>
    <name type="common">Red gorgonian</name>
    <name type="synonym">Violescent sea-whip</name>
    <dbReference type="NCBI Taxonomy" id="317549"/>
    <lineage>
        <taxon>Eukaryota</taxon>
        <taxon>Metazoa</taxon>
        <taxon>Cnidaria</taxon>
        <taxon>Anthozoa</taxon>
        <taxon>Octocorallia</taxon>
        <taxon>Malacalcyonacea</taxon>
        <taxon>Plexauridae</taxon>
        <taxon>Paramuricea</taxon>
    </lineage>
</organism>
<dbReference type="Proteomes" id="UP001152795">
    <property type="component" value="Unassembled WGS sequence"/>
</dbReference>
<evidence type="ECO:0000313" key="1">
    <source>
        <dbReference type="EMBL" id="CAB3978165.1"/>
    </source>
</evidence>
<sequence length="304" mass="34201">MTSPAKSLSVQESADESVCMHKKIKPGVYESVADFWFEIEMFVKFIGALNTSSWYILNVHKVKGDETVSNGNNNLRLLTRSLLYPRSNRKCVLTCQEMDSAKKFKGSLNCALADCGGLFWENVNNSQIQALLRDMTKQYFITGGKTYTAVTAVGRQPSQDAIVDPRDPEYNHNPEEDIYVFNESVQGKRTKGSGKEVPLTNVILVANFEMDDDLRSFERIVPVMYLMSESPDDAGKYRGQKDALFSIATTASIPSIIGMGSKFVQNKTLVDDQVNFFKRKCPTLPPRAHKLYCYYKAIVHTVLN</sequence>
<name>A0A7D9H9P7_PARCT</name>
<protein>
    <submittedName>
        <fullName evidence="1">Uncharacterized protein</fullName>
    </submittedName>
</protein>
<accession>A0A7D9H9P7</accession>
<comment type="caution">
    <text evidence="1">The sequence shown here is derived from an EMBL/GenBank/DDBJ whole genome shotgun (WGS) entry which is preliminary data.</text>
</comment>
<keyword evidence="2" id="KW-1185">Reference proteome</keyword>
<evidence type="ECO:0000313" key="2">
    <source>
        <dbReference type="Proteomes" id="UP001152795"/>
    </source>
</evidence>
<reference evidence="1" key="1">
    <citation type="submission" date="2020-04" db="EMBL/GenBank/DDBJ databases">
        <authorList>
            <person name="Alioto T."/>
            <person name="Alioto T."/>
            <person name="Gomez Garrido J."/>
        </authorList>
    </citation>
    <scope>NUCLEOTIDE SEQUENCE</scope>
    <source>
        <strain evidence="1">A484AB</strain>
    </source>
</reference>